<organism evidence="2 3">
    <name type="scientific">Prorocentrum cordatum</name>
    <dbReference type="NCBI Taxonomy" id="2364126"/>
    <lineage>
        <taxon>Eukaryota</taxon>
        <taxon>Sar</taxon>
        <taxon>Alveolata</taxon>
        <taxon>Dinophyceae</taxon>
        <taxon>Prorocentrales</taxon>
        <taxon>Prorocentraceae</taxon>
        <taxon>Prorocentrum</taxon>
    </lineage>
</organism>
<keyword evidence="3" id="KW-1185">Reference proteome</keyword>
<name>A0ABN9VUM0_9DINO</name>
<comment type="caution">
    <text evidence="2">The sequence shown here is derived from an EMBL/GenBank/DDBJ whole genome shotgun (WGS) entry which is preliminary data.</text>
</comment>
<protein>
    <submittedName>
        <fullName evidence="2">Uncharacterized protein</fullName>
    </submittedName>
</protein>
<accession>A0ABN9VUM0</accession>
<feature type="compositionally biased region" description="Basic and acidic residues" evidence="1">
    <location>
        <begin position="100"/>
        <end position="109"/>
    </location>
</feature>
<evidence type="ECO:0000256" key="1">
    <source>
        <dbReference type="SAM" id="MobiDB-lite"/>
    </source>
</evidence>
<reference evidence="2" key="1">
    <citation type="submission" date="2023-10" db="EMBL/GenBank/DDBJ databases">
        <authorList>
            <person name="Chen Y."/>
            <person name="Shah S."/>
            <person name="Dougan E. K."/>
            <person name="Thang M."/>
            <person name="Chan C."/>
        </authorList>
    </citation>
    <scope>NUCLEOTIDE SEQUENCE [LARGE SCALE GENOMIC DNA]</scope>
</reference>
<gene>
    <name evidence="2" type="ORF">PCOR1329_LOCUS60559</name>
</gene>
<dbReference type="Proteomes" id="UP001189429">
    <property type="component" value="Unassembled WGS sequence"/>
</dbReference>
<feature type="region of interest" description="Disordered" evidence="1">
    <location>
        <begin position="48"/>
        <end position="152"/>
    </location>
</feature>
<dbReference type="EMBL" id="CAUYUJ010017590">
    <property type="protein sequence ID" value="CAK0876039.1"/>
    <property type="molecule type" value="Genomic_DNA"/>
</dbReference>
<evidence type="ECO:0000313" key="2">
    <source>
        <dbReference type="EMBL" id="CAK0876039.1"/>
    </source>
</evidence>
<proteinExistence type="predicted"/>
<feature type="compositionally biased region" description="Basic and acidic residues" evidence="1">
    <location>
        <begin position="121"/>
        <end position="135"/>
    </location>
</feature>
<sequence length="152" mass="16291">MRTNTRAAPFGASGLRGVIWVPFPPLRSLAQNDGHRSRRGRSVKLITGAAGRAAAADRDTTAVQSGCLLATRRRQDGGKMRRNSSSKEGGAQGEKRRRAVALDERSAERRRGHAAGRAPCARREEGARRGPREARGAAAPARASKTKLQGED</sequence>
<evidence type="ECO:0000313" key="3">
    <source>
        <dbReference type="Proteomes" id="UP001189429"/>
    </source>
</evidence>